<organism evidence="3 4">
    <name type="scientific">Hyphomonas polymorpha PS728</name>
    <dbReference type="NCBI Taxonomy" id="1280954"/>
    <lineage>
        <taxon>Bacteria</taxon>
        <taxon>Pseudomonadati</taxon>
        <taxon>Pseudomonadota</taxon>
        <taxon>Alphaproteobacteria</taxon>
        <taxon>Hyphomonadales</taxon>
        <taxon>Hyphomonadaceae</taxon>
        <taxon>Hyphomonas</taxon>
    </lineage>
</organism>
<feature type="non-terminal residue" evidence="3">
    <location>
        <position position="222"/>
    </location>
</feature>
<dbReference type="Pfam" id="PF13505">
    <property type="entry name" value="OMP_b-brl"/>
    <property type="match status" value="1"/>
</dbReference>
<name>A0A062VF49_9PROT</name>
<dbReference type="InterPro" id="IPR027385">
    <property type="entry name" value="Beta-barrel_OMP"/>
</dbReference>
<dbReference type="SUPFAM" id="SSF56925">
    <property type="entry name" value="OMPA-like"/>
    <property type="match status" value="1"/>
</dbReference>
<gene>
    <name evidence="3" type="ORF">HPO_08624</name>
</gene>
<dbReference type="Proteomes" id="UP000027100">
    <property type="component" value="Unassembled WGS sequence"/>
</dbReference>
<keyword evidence="1" id="KW-0732">Signal</keyword>
<dbReference type="Gene3D" id="2.40.160.20">
    <property type="match status" value="1"/>
</dbReference>
<feature type="domain" description="Outer membrane protein beta-barrel" evidence="2">
    <location>
        <begin position="3"/>
        <end position="222"/>
    </location>
</feature>
<reference evidence="3 4" key="1">
    <citation type="journal article" date="2014" name="Antonie Van Leeuwenhoek">
        <title>Hyphomonas beringensis sp. nov. and Hyphomonas chukchiensis sp. nov., isolated from surface seawater of the Bering Sea and Chukchi Sea.</title>
        <authorList>
            <person name="Li C."/>
            <person name="Lai Q."/>
            <person name="Li G."/>
            <person name="Dong C."/>
            <person name="Wang J."/>
            <person name="Liao Y."/>
            <person name="Shao Z."/>
        </authorList>
    </citation>
    <scope>NUCLEOTIDE SEQUENCE [LARGE SCALE GENOMIC DNA]</scope>
    <source>
        <strain evidence="3 4">PS728</strain>
    </source>
</reference>
<dbReference type="STRING" id="1280954.HPO_08624"/>
<protein>
    <submittedName>
        <fullName evidence="3">OmpA family protein</fullName>
    </submittedName>
</protein>
<dbReference type="EMBL" id="ARYM01000008">
    <property type="protein sequence ID" value="KCZ98951.1"/>
    <property type="molecule type" value="Genomic_DNA"/>
</dbReference>
<evidence type="ECO:0000259" key="2">
    <source>
        <dbReference type="Pfam" id="PF13505"/>
    </source>
</evidence>
<evidence type="ECO:0000256" key="1">
    <source>
        <dbReference type="ARBA" id="ARBA00022729"/>
    </source>
</evidence>
<comment type="caution">
    <text evidence="3">The sequence shown here is derived from an EMBL/GenBank/DDBJ whole genome shotgun (WGS) entry which is preliminary data.</text>
</comment>
<proteinExistence type="predicted"/>
<evidence type="ECO:0000313" key="4">
    <source>
        <dbReference type="Proteomes" id="UP000027100"/>
    </source>
</evidence>
<keyword evidence="4" id="KW-1185">Reference proteome</keyword>
<accession>A0A062VF49</accession>
<evidence type="ECO:0000313" key="3">
    <source>
        <dbReference type="EMBL" id="KCZ98951.1"/>
    </source>
</evidence>
<dbReference type="AlphaFoldDB" id="A0A062VF49"/>
<dbReference type="eggNOG" id="COG3637">
    <property type="taxonomic scope" value="Bacteria"/>
</dbReference>
<sequence>MCATAAAAFATAGATAHAEDGWYSRADIQYSFDGTVDHDPTAAFNGSMVGDSSVSENLGLSVGLGYGFANGLRLEGVLGQRGGDLDVPNGINGTLTGATAAPAGYASVTDLMVNGLYDFNKGGSIQPYIGLGVGGARVDAKASNRTFAAGAAANGFSDKASGIAYQGLLGVGFKLSERLTMDVGYKYFTVEDLNFDGKAGTAGSYDVDYQDHTATLGVRYSF</sequence>
<dbReference type="InterPro" id="IPR011250">
    <property type="entry name" value="OMP/PagP_B-barrel"/>
</dbReference>